<dbReference type="InterPro" id="IPR032675">
    <property type="entry name" value="LRR_dom_sf"/>
</dbReference>
<protein>
    <submittedName>
        <fullName evidence="1">Uncharacterized protein</fullName>
    </submittedName>
</protein>
<dbReference type="Proteomes" id="UP000284706">
    <property type="component" value="Unassembled WGS sequence"/>
</dbReference>
<dbReference type="Gene3D" id="3.80.10.10">
    <property type="entry name" value="Ribonuclease Inhibitor"/>
    <property type="match status" value="1"/>
</dbReference>
<dbReference type="Gene3D" id="1.20.1280.50">
    <property type="match status" value="1"/>
</dbReference>
<dbReference type="EMBL" id="NHYE01001419">
    <property type="protein sequence ID" value="PPQ95688.1"/>
    <property type="molecule type" value="Genomic_DNA"/>
</dbReference>
<reference evidence="1 2" key="1">
    <citation type="journal article" date="2018" name="Evol. Lett.">
        <title>Horizontal gene cluster transfer increased hallucinogenic mushroom diversity.</title>
        <authorList>
            <person name="Reynolds H.T."/>
            <person name="Vijayakumar V."/>
            <person name="Gluck-Thaler E."/>
            <person name="Korotkin H.B."/>
            <person name="Matheny P.B."/>
            <person name="Slot J.C."/>
        </authorList>
    </citation>
    <scope>NUCLEOTIDE SEQUENCE [LARGE SCALE GENOMIC DNA]</scope>
    <source>
        <strain evidence="1 2">SRW20</strain>
    </source>
</reference>
<comment type="caution">
    <text evidence="1">The sequence shown here is derived from an EMBL/GenBank/DDBJ whole genome shotgun (WGS) entry which is preliminary data.</text>
</comment>
<evidence type="ECO:0000313" key="2">
    <source>
        <dbReference type="Proteomes" id="UP000284706"/>
    </source>
</evidence>
<gene>
    <name evidence="1" type="ORF">CVT26_008339</name>
</gene>
<organism evidence="1 2">
    <name type="scientific">Gymnopilus dilepis</name>
    <dbReference type="NCBI Taxonomy" id="231916"/>
    <lineage>
        <taxon>Eukaryota</taxon>
        <taxon>Fungi</taxon>
        <taxon>Dikarya</taxon>
        <taxon>Basidiomycota</taxon>
        <taxon>Agaricomycotina</taxon>
        <taxon>Agaricomycetes</taxon>
        <taxon>Agaricomycetidae</taxon>
        <taxon>Agaricales</taxon>
        <taxon>Agaricineae</taxon>
        <taxon>Hymenogastraceae</taxon>
        <taxon>Gymnopilus</taxon>
    </lineage>
</organism>
<dbReference type="OrthoDB" id="2853207at2759"/>
<proteinExistence type="predicted"/>
<evidence type="ECO:0000313" key="1">
    <source>
        <dbReference type="EMBL" id="PPQ95688.1"/>
    </source>
</evidence>
<dbReference type="AlphaFoldDB" id="A0A409XY43"/>
<dbReference type="InParanoid" id="A0A409XY43"/>
<sequence length="562" mass="62788">MSLDSNTGIGKERNHASDPITLRLPPELVARVFLFYIADCRPLLDPNAHGAVLATPKFHCSAPLYLSAVCKGWRAIAFATPSLWTTVQIYLYSVDKISSQSELLGQWLGRSGRLPLRIAIAQGFVCNSIPSSQASIYNIIKVFARRWQKLHLLLPTNHVSLVLAETSRLARLESLQIWLPRGLDRVPSNVEHSAALLPRMPRLISFGTGINSTLKTPALFKNLQVCHLYSIGLDDILKVLTHATNLETLLLSEPGLMPTTQGAQSGIFTHCCIKNLQIRPDLYSNAIVLPVFFQHLALPSLQCFGYDATLLRGSDVFPIHDFLAFLQRSGCSVLHEVEIIGTCDSMEDRQLIRILENLPTVTQLSLKCCEQGMSRWLNDEFFRRFGRQYDGTPPAIPPFLPNLEVLNIETSAVLMFSWTAIIDFLDSIHASMSIRGLSEEAGSPELHIWSGQRNHIDISFILGYAHRVRHDRAHPYISPGIVPHLTKPTWRSSINLLIKDEKGGVDLIAESLAYSSLHQASYEDVKRRFMLPLQVATESVLSDGDNTAKVIRVFANEEDCVR</sequence>
<accession>A0A409XY43</accession>
<dbReference type="STRING" id="231916.A0A409XY43"/>
<keyword evidence="2" id="KW-1185">Reference proteome</keyword>
<name>A0A409XY43_9AGAR</name>